<gene>
    <name evidence="2" type="ORF">AB3X84_21440</name>
</gene>
<dbReference type="EMBL" id="JBFPKE010000008">
    <property type="protein sequence ID" value="MEX3752560.1"/>
    <property type="molecule type" value="Genomic_DNA"/>
</dbReference>
<organism evidence="2 3">
    <name type="scientific">Paraburkholderia phenoliruptrix</name>
    <dbReference type="NCBI Taxonomy" id="252970"/>
    <lineage>
        <taxon>Bacteria</taxon>
        <taxon>Pseudomonadati</taxon>
        <taxon>Pseudomonadota</taxon>
        <taxon>Betaproteobacteria</taxon>
        <taxon>Burkholderiales</taxon>
        <taxon>Burkholderiaceae</taxon>
        <taxon>Paraburkholderia</taxon>
    </lineage>
</organism>
<evidence type="ECO:0000313" key="3">
    <source>
        <dbReference type="Proteomes" id="UP001558535"/>
    </source>
</evidence>
<accession>A0ABV3WH44</accession>
<name>A0ABV3WH44_9BURK</name>
<protein>
    <submittedName>
        <fullName evidence="2">Uncharacterized protein</fullName>
    </submittedName>
</protein>
<evidence type="ECO:0000256" key="1">
    <source>
        <dbReference type="SAM" id="MobiDB-lite"/>
    </source>
</evidence>
<evidence type="ECO:0000313" key="2">
    <source>
        <dbReference type="EMBL" id="MEX3752560.1"/>
    </source>
</evidence>
<comment type="caution">
    <text evidence="2">The sequence shown here is derived from an EMBL/GenBank/DDBJ whole genome shotgun (WGS) entry which is preliminary data.</text>
</comment>
<keyword evidence="3" id="KW-1185">Reference proteome</keyword>
<reference evidence="2 3" key="1">
    <citation type="submission" date="2024-07" db="EMBL/GenBank/DDBJ databases">
        <title>A survey of Mimosa microsymbionts across Brazilian biomes reveals a high diversity of Paraburkholderia nodulating endemic species, but also that Cupriavidus is common as a symbiont of widespread species.</title>
        <authorList>
            <person name="Rouws L."/>
            <person name="Barauna A."/>
            <person name="Beukes C."/>
            <person name="Rouws J.R.C."/>
            <person name="De Faria S.M."/>
            <person name="Gross E."/>
            <person name="Bueno Dos Reis Junior F."/>
            <person name="Simon M.F."/>
            <person name="Maluk M."/>
            <person name="Odee D.W."/>
            <person name="Kenicer G."/>
            <person name="Young J.P.W."/>
            <person name="Reis V.M."/>
            <person name="Zilli J."/>
            <person name="James E.K."/>
        </authorList>
    </citation>
    <scope>NUCLEOTIDE SEQUENCE [LARGE SCALE GENOMIC DNA]</scope>
    <source>
        <strain evidence="2 3">BR14375</strain>
    </source>
</reference>
<dbReference type="Proteomes" id="UP001558535">
    <property type="component" value="Unassembled WGS sequence"/>
</dbReference>
<sequence>MAHYIGSLKMVIAAARVAIVILAVEGYACAPQQRPARADSTGLLRGARPEDGA</sequence>
<feature type="region of interest" description="Disordered" evidence="1">
    <location>
        <begin position="32"/>
        <end position="53"/>
    </location>
</feature>
<dbReference type="RefSeq" id="WP_310110160.1">
    <property type="nucleotide sequence ID" value="NZ_CP168531.1"/>
</dbReference>
<proteinExistence type="predicted"/>